<reference evidence="1" key="2">
    <citation type="submission" date="2020-09" db="EMBL/GenBank/DDBJ databases">
        <authorList>
            <person name="Sun Q."/>
            <person name="Ohkuma M."/>
        </authorList>
    </citation>
    <scope>NUCLEOTIDE SEQUENCE</scope>
    <source>
        <strain evidence="1">JCM 4518</strain>
    </source>
</reference>
<gene>
    <name evidence="1" type="ORF">GCM10010305_38810</name>
</gene>
<dbReference type="AlphaFoldDB" id="A0A918WC65"/>
<sequence length="78" mass="8090">MPAYRAGRGAPHPVVVAVRRRGRGLACAVMVTGPAANAYAVYDLRDAGLAAEPGLQRLVLCGVLVLGSAPFLRRHPAA</sequence>
<accession>A0A918WC65</accession>
<protein>
    <submittedName>
        <fullName evidence="1">Uncharacterized protein</fullName>
    </submittedName>
</protein>
<keyword evidence="2" id="KW-1185">Reference proteome</keyword>
<comment type="caution">
    <text evidence="1">The sequence shown here is derived from an EMBL/GenBank/DDBJ whole genome shotgun (WGS) entry which is preliminary data.</text>
</comment>
<evidence type="ECO:0000313" key="2">
    <source>
        <dbReference type="Proteomes" id="UP000644020"/>
    </source>
</evidence>
<dbReference type="Proteomes" id="UP000644020">
    <property type="component" value="Unassembled WGS sequence"/>
</dbReference>
<reference evidence="1" key="1">
    <citation type="journal article" date="2014" name="Int. J. Syst. Evol. Microbiol.">
        <title>Complete genome sequence of Corynebacterium casei LMG S-19264T (=DSM 44701T), isolated from a smear-ripened cheese.</title>
        <authorList>
            <consortium name="US DOE Joint Genome Institute (JGI-PGF)"/>
            <person name="Walter F."/>
            <person name="Albersmeier A."/>
            <person name="Kalinowski J."/>
            <person name="Ruckert C."/>
        </authorList>
    </citation>
    <scope>NUCLEOTIDE SEQUENCE</scope>
    <source>
        <strain evidence="1">JCM 4518</strain>
    </source>
</reference>
<organism evidence="1 2">
    <name type="scientific">Streptomyces termitum</name>
    <dbReference type="NCBI Taxonomy" id="67368"/>
    <lineage>
        <taxon>Bacteria</taxon>
        <taxon>Bacillati</taxon>
        <taxon>Actinomycetota</taxon>
        <taxon>Actinomycetes</taxon>
        <taxon>Kitasatosporales</taxon>
        <taxon>Streptomycetaceae</taxon>
        <taxon>Streptomyces</taxon>
    </lineage>
</organism>
<proteinExistence type="predicted"/>
<name>A0A918WC65_9ACTN</name>
<dbReference type="RefSeq" id="WP_189979042.1">
    <property type="nucleotide sequence ID" value="NZ_BMUL01000009.1"/>
</dbReference>
<evidence type="ECO:0000313" key="1">
    <source>
        <dbReference type="EMBL" id="GHA91191.1"/>
    </source>
</evidence>
<dbReference type="EMBL" id="BMUL01000009">
    <property type="protein sequence ID" value="GHA91191.1"/>
    <property type="molecule type" value="Genomic_DNA"/>
</dbReference>